<dbReference type="SUPFAM" id="SSF52833">
    <property type="entry name" value="Thioredoxin-like"/>
    <property type="match status" value="1"/>
</dbReference>
<reference evidence="2" key="1">
    <citation type="submission" date="2019-12" db="EMBL/GenBank/DDBJ databases">
        <title>Mycobacterium spongiae sp. nov.</title>
        <authorList>
            <person name="Stinear T."/>
        </authorList>
    </citation>
    <scope>NUCLEOTIDE SEQUENCE</scope>
    <source>
        <strain evidence="2">FSD4b-SM</strain>
    </source>
</reference>
<dbReference type="InterPro" id="IPR000643">
    <property type="entry name" value="Iodothyronine_deiodinase"/>
</dbReference>
<dbReference type="Proteomes" id="UP000682202">
    <property type="component" value="Chromosome"/>
</dbReference>
<accession>A0A975PXR9</accession>
<gene>
    <name evidence="2" type="ORF">F6B93_14365</name>
</gene>
<name>A0A975PXR9_9MYCO</name>
<evidence type="ECO:0000313" key="2">
    <source>
        <dbReference type="EMBL" id="QUR68114.1"/>
    </source>
</evidence>
<keyword evidence="3" id="KW-1185">Reference proteome</keyword>
<dbReference type="InterPro" id="IPR036249">
    <property type="entry name" value="Thioredoxin-like_sf"/>
</dbReference>
<dbReference type="EMBL" id="CP046600">
    <property type="protein sequence ID" value="QUR68114.1"/>
    <property type="molecule type" value="Genomic_DNA"/>
</dbReference>
<dbReference type="Gene3D" id="3.40.30.10">
    <property type="entry name" value="Glutaredoxin"/>
    <property type="match status" value="1"/>
</dbReference>
<protein>
    <recommendedName>
        <fullName evidence="4">Thioredoxin domain-containing protein</fullName>
    </recommendedName>
</protein>
<evidence type="ECO:0000256" key="1">
    <source>
        <dbReference type="SAM" id="MobiDB-lite"/>
    </source>
</evidence>
<dbReference type="Pfam" id="PF00837">
    <property type="entry name" value="T4_deiodinase"/>
    <property type="match status" value="1"/>
</dbReference>
<dbReference type="GO" id="GO:0004800">
    <property type="term" value="F:thyroxine 5'-deiodinase activity"/>
    <property type="evidence" value="ECO:0007669"/>
    <property type="project" value="InterPro"/>
</dbReference>
<organism evidence="2 3">
    <name type="scientific">Mycobacterium spongiae</name>
    <dbReference type="NCBI Taxonomy" id="886343"/>
    <lineage>
        <taxon>Bacteria</taxon>
        <taxon>Bacillati</taxon>
        <taxon>Actinomycetota</taxon>
        <taxon>Actinomycetes</taxon>
        <taxon>Mycobacteriales</taxon>
        <taxon>Mycobacteriaceae</taxon>
        <taxon>Mycobacterium</taxon>
    </lineage>
</organism>
<dbReference type="KEGG" id="mspg:F6B93_14365"/>
<evidence type="ECO:0000313" key="3">
    <source>
        <dbReference type="Proteomes" id="UP000682202"/>
    </source>
</evidence>
<evidence type="ECO:0008006" key="4">
    <source>
        <dbReference type="Google" id="ProtNLM"/>
    </source>
</evidence>
<sequence>MTTIDGRPRSLADYAGRPFVLQTGSSTCGPHVSTIVPMNAIAAAHPDVAFLVLYVREAHPGERRGPHRNLADKTGCARDLQREGERREILIDDLDGTLHRALGSMPNCTFVVDPSGIVEYLNIWTHPPAIRQFLDQGSAPDRGHKVSPPKPGPARRSLQRGGWLALWDQLKSAPALIRYHRRTRGKGVGSTP</sequence>
<dbReference type="AlphaFoldDB" id="A0A975PXR9"/>
<feature type="region of interest" description="Disordered" evidence="1">
    <location>
        <begin position="135"/>
        <end position="158"/>
    </location>
</feature>
<proteinExistence type="predicted"/>